<evidence type="ECO:0000256" key="2">
    <source>
        <dbReference type="ARBA" id="ARBA00022490"/>
    </source>
</evidence>
<evidence type="ECO:0000259" key="7">
    <source>
        <dbReference type="Pfam" id="PF13925"/>
    </source>
</evidence>
<keyword evidence="3 6" id="KW-0853">WD repeat</keyword>
<dbReference type="InterPro" id="IPR019775">
    <property type="entry name" value="WD40_repeat_CS"/>
</dbReference>
<dbReference type="GO" id="GO:0007019">
    <property type="term" value="P:microtubule depolymerization"/>
    <property type="evidence" value="ECO:0007669"/>
    <property type="project" value="TreeGrafter"/>
</dbReference>
<comment type="subcellular location">
    <subcellularLocation>
        <location evidence="1">Cytoplasm</location>
        <location evidence="1">Cytoskeleton</location>
    </subcellularLocation>
</comment>
<dbReference type="EMBL" id="VJMI01003453">
    <property type="protein sequence ID" value="KAF0774604.1"/>
    <property type="molecule type" value="Genomic_DNA"/>
</dbReference>
<dbReference type="CDD" id="cd00200">
    <property type="entry name" value="WD40"/>
    <property type="match status" value="1"/>
</dbReference>
<dbReference type="PANTHER" id="PTHR19845">
    <property type="entry name" value="KATANIN P80 SUBUNIT"/>
    <property type="match status" value="1"/>
</dbReference>
<dbReference type="GO" id="GO:0008352">
    <property type="term" value="C:katanin complex"/>
    <property type="evidence" value="ECO:0007669"/>
    <property type="project" value="TreeGrafter"/>
</dbReference>
<feature type="repeat" description="WD" evidence="6">
    <location>
        <begin position="1"/>
        <end position="42"/>
    </location>
</feature>
<dbReference type="Proteomes" id="UP000469452">
    <property type="component" value="Unassembled WGS sequence"/>
</dbReference>
<dbReference type="Pfam" id="PF13925">
    <property type="entry name" value="Katanin_con80"/>
    <property type="match status" value="1"/>
</dbReference>
<dbReference type="InterPro" id="IPR036322">
    <property type="entry name" value="WD40_repeat_dom_sf"/>
</dbReference>
<proteinExistence type="predicted"/>
<dbReference type="InterPro" id="IPR028021">
    <property type="entry name" value="Katanin_C-terminal"/>
</dbReference>
<evidence type="ECO:0000313" key="9">
    <source>
        <dbReference type="EMBL" id="KAF0774604.1"/>
    </source>
</evidence>
<dbReference type="InterPro" id="IPR001680">
    <property type="entry name" value="WD40_rpt"/>
</dbReference>
<reference evidence="9 10" key="1">
    <citation type="submission" date="2019-06" db="EMBL/GenBank/DDBJ databases">
        <title>Genomics analysis of Aphanomyces spp. identifies a new class of oomycete effector associated with host adaptation.</title>
        <authorList>
            <person name="Gaulin E."/>
        </authorList>
    </citation>
    <scope>NUCLEOTIDE SEQUENCE [LARGE SCALE GENOMIC DNA]</scope>
    <source>
        <strain evidence="9 10">E</strain>
    </source>
</reference>
<name>A0A6A5B189_APHAT</name>
<dbReference type="InterPro" id="IPR015943">
    <property type="entry name" value="WD40/YVTN_repeat-like_dom_sf"/>
</dbReference>
<feature type="domain" description="WDR36/Utp21 N-terminal" evidence="8">
    <location>
        <begin position="17"/>
        <end position="202"/>
    </location>
</feature>
<feature type="repeat" description="WD" evidence="6">
    <location>
        <begin position="129"/>
        <end position="170"/>
    </location>
</feature>
<evidence type="ECO:0000256" key="1">
    <source>
        <dbReference type="ARBA" id="ARBA00004245"/>
    </source>
</evidence>
<evidence type="ECO:0000256" key="5">
    <source>
        <dbReference type="ARBA" id="ARBA00023212"/>
    </source>
</evidence>
<dbReference type="VEuPathDB" id="FungiDB:H257_04624"/>
<evidence type="ECO:0000256" key="3">
    <source>
        <dbReference type="ARBA" id="ARBA00022574"/>
    </source>
</evidence>
<gene>
    <name evidence="9" type="ORF">AaE_001697</name>
</gene>
<accession>A0A6A5B189</accession>
<dbReference type="PROSITE" id="PS50294">
    <property type="entry name" value="WD_REPEATS_REGION"/>
    <property type="match status" value="5"/>
</dbReference>
<dbReference type="PRINTS" id="PR00320">
    <property type="entry name" value="GPROTEINBRPT"/>
</dbReference>
<feature type="repeat" description="WD" evidence="6">
    <location>
        <begin position="45"/>
        <end position="86"/>
    </location>
</feature>
<dbReference type="InterPro" id="IPR059157">
    <property type="entry name" value="WDR36-Utp21_N"/>
</dbReference>
<keyword evidence="4" id="KW-0677">Repeat</keyword>
<evidence type="ECO:0000256" key="6">
    <source>
        <dbReference type="PROSITE-ProRule" id="PRU00221"/>
    </source>
</evidence>
<protein>
    <submittedName>
        <fullName evidence="9">Uncharacterized protein</fullName>
    </submittedName>
</protein>
<dbReference type="AlphaFoldDB" id="A0A6A5B189"/>
<sequence length="494" mass="54225">MAHSSNVNCIRFGRKSGQVAVSGGDDTNVNLWRIRENETKNIMSLAGHSSPVECVVFDPSEKKVVAGSKSGAIKAYDMEAAKVFRTLKGHMSNCTAIDYHLYGDYVASGALDTNVKIWDLKAKNCVQTFKGHHSEVTCVSFTPDGRWLTSGGADGSIKIWDLTAGKLLKEFNDHNGAIVCLEFNPEEFILLSASTDKTIRFWDIQDMQLLGLTPTDNAVTTSISHTVSEPYSGKFALCSSQDAIKVWSYDQAVQCHDTLPWNRDSISSERLGDTLVTDNLQLFGASFSNAFVSIWRDKPDDTPLGTVDCVKELRCGMEVCVRTFRARQKCLNQFMTYWDKGDIHGGFRYLGQLPSGGNRESISNDVLGAMDLPTIGLDLEGCVLVLPLASELVATASNSYIATGVAVAKVLVTSFGPLVRDHRASRKNSREVNFASEDRAARCDVCFREFVEMQKHVQRVLDNAGSSSGVSAGIMREVQAFQALLTEYCCWVAP</sequence>
<keyword evidence="5" id="KW-0206">Cytoskeleton</keyword>
<organism evidence="9 10">
    <name type="scientific">Aphanomyces astaci</name>
    <name type="common">Crayfish plague agent</name>
    <dbReference type="NCBI Taxonomy" id="112090"/>
    <lineage>
        <taxon>Eukaryota</taxon>
        <taxon>Sar</taxon>
        <taxon>Stramenopiles</taxon>
        <taxon>Oomycota</taxon>
        <taxon>Saprolegniomycetes</taxon>
        <taxon>Saprolegniales</taxon>
        <taxon>Verrucalvaceae</taxon>
        <taxon>Aphanomyces</taxon>
    </lineage>
</organism>
<dbReference type="FunFam" id="2.130.10.10:FF:000462">
    <property type="entry name" value="Katanin p80 WD40 repeat-containing subunit B1"/>
    <property type="match status" value="1"/>
</dbReference>
<evidence type="ECO:0000256" key="4">
    <source>
        <dbReference type="ARBA" id="ARBA00022737"/>
    </source>
</evidence>
<feature type="repeat" description="WD" evidence="6">
    <location>
        <begin position="87"/>
        <end position="128"/>
    </location>
</feature>
<comment type="caution">
    <text evidence="9">The sequence shown here is derived from an EMBL/GenBank/DDBJ whole genome shotgun (WGS) entry which is preliminary data.</text>
</comment>
<feature type="repeat" description="WD" evidence="6">
    <location>
        <begin position="171"/>
        <end position="212"/>
    </location>
</feature>
<dbReference type="PROSITE" id="PS00678">
    <property type="entry name" value="WD_REPEATS_1"/>
    <property type="match status" value="3"/>
</dbReference>
<dbReference type="InterPro" id="IPR020472">
    <property type="entry name" value="WD40_PAC1"/>
</dbReference>
<dbReference type="PROSITE" id="PS50082">
    <property type="entry name" value="WD_REPEATS_2"/>
    <property type="match status" value="5"/>
</dbReference>
<dbReference type="Pfam" id="PF25171">
    <property type="entry name" value="Beta-prop_WDR36-Utp21_1st"/>
    <property type="match status" value="1"/>
</dbReference>
<keyword evidence="2" id="KW-0963">Cytoplasm</keyword>
<dbReference type="PANTHER" id="PTHR19845:SF0">
    <property type="entry name" value="KATANIN P80 WD40 REPEAT-CONTAINING SUBUNIT B1"/>
    <property type="match status" value="1"/>
</dbReference>
<dbReference type="Gene3D" id="2.130.10.10">
    <property type="entry name" value="YVTN repeat-like/Quinoprotein amine dehydrogenase"/>
    <property type="match status" value="3"/>
</dbReference>
<evidence type="ECO:0000313" key="10">
    <source>
        <dbReference type="Proteomes" id="UP000469452"/>
    </source>
</evidence>
<evidence type="ECO:0000259" key="8">
    <source>
        <dbReference type="Pfam" id="PF25171"/>
    </source>
</evidence>
<dbReference type="SUPFAM" id="SSF50978">
    <property type="entry name" value="WD40 repeat-like"/>
    <property type="match status" value="1"/>
</dbReference>
<feature type="domain" description="Katanin p80 subunit C-terminal" evidence="7">
    <location>
        <begin position="317"/>
        <end position="467"/>
    </location>
</feature>
<dbReference type="GO" id="GO:0008017">
    <property type="term" value="F:microtubule binding"/>
    <property type="evidence" value="ECO:0007669"/>
    <property type="project" value="InterPro"/>
</dbReference>
<dbReference type="SMART" id="SM00320">
    <property type="entry name" value="WD40"/>
    <property type="match status" value="5"/>
</dbReference>